<dbReference type="GO" id="GO:0045927">
    <property type="term" value="P:positive regulation of growth"/>
    <property type="evidence" value="ECO:0007669"/>
    <property type="project" value="InterPro"/>
</dbReference>
<reference evidence="3 4" key="1">
    <citation type="submission" date="2024-03" db="EMBL/GenBank/DDBJ databases">
        <authorList>
            <person name="Martinez-Hernandez J."/>
        </authorList>
    </citation>
    <scope>NUCLEOTIDE SEQUENCE [LARGE SCALE GENOMIC DNA]</scope>
</reference>
<feature type="domain" description="DUF668" evidence="1">
    <location>
        <begin position="336"/>
        <end position="432"/>
    </location>
</feature>
<sequence length="487" mass="55893">MVVIPTIGRCQMLNLCCFFFHEEEESQQRKILGILAFNAAKTMSRLLSLYHSLMDDEIHQLRRGIIKSKGVAYLNSKEEYFLLNLACAERLDDLNLAAVAVSHLGKNCSDVRLSRFDTVFAGLKNGLVDLHKLEFDTRKIDIVTEKMEKLVSSTRSLHTAMESLVEMEALEKKMQRWGTMRANHGTKVKVECFNDKITFYRKKVQYYKQISLWNQTFDKVVGLMTRIICIVYARIYSVFGTLITGNKSNNNVKGFLRPKLKNGSCLLQHGELYKANISLFDQNYEPMRKSQMLKSTKTGVIRFHNHNPSLPNVADNCGRDEVAKKNRVLNLAPLSTVGGAGLSMRYANVILFIDRCMHATAAIGNDARACLYEMLPGRLKVKVRRKLRGQWLEWEGNSMGGGEGRSAKAKKWLNTVEEVMEWLLPMAHDTVRWQVERNVEKQKFETKLTVLLLQTLHYSDLEKVEEVIVEVLVGLSFLCWCHKQEQW</sequence>
<keyword evidence="4" id="KW-1185">Reference proteome</keyword>
<dbReference type="InterPro" id="IPR021864">
    <property type="entry name" value="DUF3475"/>
</dbReference>
<dbReference type="Pfam" id="PF05003">
    <property type="entry name" value="DUF668"/>
    <property type="match status" value="1"/>
</dbReference>
<name>A0AAV1W0J9_LUPLU</name>
<feature type="domain" description="DUF3475" evidence="2">
    <location>
        <begin position="34"/>
        <end position="89"/>
    </location>
</feature>
<accession>A0AAV1W0J9</accession>
<evidence type="ECO:0000259" key="2">
    <source>
        <dbReference type="Pfam" id="PF11961"/>
    </source>
</evidence>
<gene>
    <name evidence="3" type="ORF">LLUT_LOCUS3748</name>
</gene>
<dbReference type="AlphaFoldDB" id="A0AAV1W0J9"/>
<organism evidence="3 4">
    <name type="scientific">Lupinus luteus</name>
    <name type="common">European yellow lupine</name>
    <dbReference type="NCBI Taxonomy" id="3873"/>
    <lineage>
        <taxon>Eukaryota</taxon>
        <taxon>Viridiplantae</taxon>
        <taxon>Streptophyta</taxon>
        <taxon>Embryophyta</taxon>
        <taxon>Tracheophyta</taxon>
        <taxon>Spermatophyta</taxon>
        <taxon>Magnoliopsida</taxon>
        <taxon>eudicotyledons</taxon>
        <taxon>Gunneridae</taxon>
        <taxon>Pentapetalae</taxon>
        <taxon>rosids</taxon>
        <taxon>fabids</taxon>
        <taxon>Fabales</taxon>
        <taxon>Fabaceae</taxon>
        <taxon>Papilionoideae</taxon>
        <taxon>50 kb inversion clade</taxon>
        <taxon>genistoids sensu lato</taxon>
        <taxon>core genistoids</taxon>
        <taxon>Genisteae</taxon>
        <taxon>Lupinus</taxon>
    </lineage>
</organism>
<dbReference type="PANTHER" id="PTHR31371">
    <property type="entry name" value="BNAC09G50660D PROTEIN"/>
    <property type="match status" value="1"/>
</dbReference>
<protein>
    <submittedName>
        <fullName evidence="3">Uncharacterized protein</fullName>
    </submittedName>
</protein>
<evidence type="ECO:0000313" key="4">
    <source>
        <dbReference type="Proteomes" id="UP001497480"/>
    </source>
</evidence>
<proteinExistence type="predicted"/>
<dbReference type="InterPro" id="IPR007700">
    <property type="entry name" value="DUF668"/>
</dbReference>
<dbReference type="EMBL" id="CAXHTB010000003">
    <property type="protein sequence ID" value="CAL0302688.1"/>
    <property type="molecule type" value="Genomic_DNA"/>
</dbReference>
<dbReference type="Pfam" id="PF11961">
    <property type="entry name" value="DUF3475"/>
    <property type="match status" value="1"/>
</dbReference>
<comment type="caution">
    <text evidence="3">The sequence shown here is derived from an EMBL/GenBank/DDBJ whole genome shotgun (WGS) entry which is preliminary data.</text>
</comment>
<evidence type="ECO:0000313" key="3">
    <source>
        <dbReference type="EMBL" id="CAL0302688.1"/>
    </source>
</evidence>
<dbReference type="Proteomes" id="UP001497480">
    <property type="component" value="Unassembled WGS sequence"/>
</dbReference>
<dbReference type="PANTHER" id="PTHR31371:SF12">
    <property type="entry name" value="AVR9_CF-9 RAPIDLY ELICITED PROTEIN"/>
    <property type="match status" value="1"/>
</dbReference>
<evidence type="ECO:0000259" key="1">
    <source>
        <dbReference type="Pfam" id="PF05003"/>
    </source>
</evidence>